<dbReference type="InterPro" id="IPR006594">
    <property type="entry name" value="LisH"/>
</dbReference>
<evidence type="ECO:0000259" key="1">
    <source>
        <dbReference type="Pfam" id="PF23138"/>
    </source>
</evidence>
<sequence>MSGHVTSVEGEVNFIVKEYLDHLGFDTVARLFEEECLKAQKPIQDHVASSYRDERIARILVGLPLFASKDLQTLFDEGNEARFFSVWDSGVCRELREDTRLSCRDLEFQLRVYFAIFPLRHPEKASLGGPPAGDDNQMLLYCALPYVPNPKALPTFKQIFEEDWVLDLKSKMEEFVEEALTEKVQEPPQPRLLELYEDYKTLTGITSELITALEATIQGDMNRILHMIKSANSGLQQSFTRFLNALASFSQGRSYLSRNLQLVATLIDCLLSDRLLEPKCQDMILGILQKLSLR</sequence>
<dbReference type="HOGENOM" id="CLU_947589_0_0_1"/>
<reference evidence="2 4" key="1">
    <citation type="submission" date="2008-03" db="EMBL/GenBank/DDBJ databases">
        <title>Annotation of Ixodes scapularis.</title>
        <authorList>
            <consortium name="Ixodes scapularis Genome Project Consortium"/>
            <person name="Caler E."/>
            <person name="Hannick L.I."/>
            <person name="Bidwell S."/>
            <person name="Joardar V."/>
            <person name="Thiagarajan M."/>
            <person name="Amedeo P."/>
            <person name="Galinsky K.J."/>
            <person name="Schobel S."/>
            <person name="Inman J."/>
            <person name="Hostetler J."/>
            <person name="Miller J."/>
            <person name="Hammond M."/>
            <person name="Megy K."/>
            <person name="Lawson D."/>
            <person name="Kodira C."/>
            <person name="Sutton G."/>
            <person name="Meyer J."/>
            <person name="Hill C.A."/>
            <person name="Birren B."/>
            <person name="Nene V."/>
            <person name="Collins F."/>
            <person name="Alarcon-Chaidez F."/>
            <person name="Wikel S."/>
            <person name="Strausberg R."/>
        </authorList>
    </citation>
    <scope>NUCLEOTIDE SEQUENCE [LARGE SCALE GENOMIC DNA]</scope>
    <source>
        <strain evidence="4">Wikel</strain>
        <strain evidence="2">Wikel colony</strain>
    </source>
</reference>
<dbReference type="EMBL" id="ABJB010182978">
    <property type="status" value="NOT_ANNOTATED_CDS"/>
    <property type="molecule type" value="Genomic_DNA"/>
</dbReference>
<feature type="domain" description="ARMC9 CTLH-like" evidence="1">
    <location>
        <begin position="69"/>
        <end position="124"/>
    </location>
</feature>
<dbReference type="AlphaFoldDB" id="B7QHI6"/>
<dbReference type="Pfam" id="PF23138">
    <property type="entry name" value="CTLH_Armc9"/>
    <property type="match status" value="2"/>
</dbReference>
<evidence type="ECO:0000313" key="3">
    <source>
        <dbReference type="EnsemblMetazoa" id="ISCW014891-PA"/>
    </source>
</evidence>
<dbReference type="PaxDb" id="6945-B7QHI6"/>
<dbReference type="Proteomes" id="UP000001555">
    <property type="component" value="Unassembled WGS sequence"/>
</dbReference>
<protein>
    <recommendedName>
        <fullName evidence="1">ARMC9 CTLH-like domain-containing protein</fullName>
    </recommendedName>
</protein>
<dbReference type="EMBL" id="ABJB010939240">
    <property type="status" value="NOT_ANNOTATED_CDS"/>
    <property type="molecule type" value="Genomic_DNA"/>
</dbReference>
<dbReference type="GO" id="GO:0036064">
    <property type="term" value="C:ciliary basal body"/>
    <property type="evidence" value="ECO:0007669"/>
    <property type="project" value="InterPro"/>
</dbReference>
<dbReference type="PROSITE" id="PS50896">
    <property type="entry name" value="LISH"/>
    <property type="match status" value="1"/>
</dbReference>
<keyword evidence="4" id="KW-1185">Reference proteome</keyword>
<dbReference type="VEuPathDB" id="VectorBase:ISCP_020078"/>
<dbReference type="EMBL" id="ABJB010946492">
    <property type="status" value="NOT_ANNOTATED_CDS"/>
    <property type="molecule type" value="Genomic_DNA"/>
</dbReference>
<dbReference type="PANTHER" id="PTHR14881">
    <property type="entry name" value="LISH DOMAIN-CONTAINING PROTEIN ARMC9"/>
    <property type="match status" value="1"/>
</dbReference>
<reference evidence="3" key="2">
    <citation type="submission" date="2020-05" db="UniProtKB">
        <authorList>
            <consortium name="EnsemblMetazoa"/>
        </authorList>
    </citation>
    <scope>IDENTIFICATION</scope>
    <source>
        <strain evidence="3">wikel</strain>
    </source>
</reference>
<organism>
    <name type="scientific">Ixodes scapularis</name>
    <name type="common">Black-legged tick</name>
    <name type="synonym">Deer tick</name>
    <dbReference type="NCBI Taxonomy" id="6945"/>
    <lineage>
        <taxon>Eukaryota</taxon>
        <taxon>Metazoa</taxon>
        <taxon>Ecdysozoa</taxon>
        <taxon>Arthropoda</taxon>
        <taxon>Chelicerata</taxon>
        <taxon>Arachnida</taxon>
        <taxon>Acari</taxon>
        <taxon>Parasitiformes</taxon>
        <taxon>Ixodida</taxon>
        <taxon>Ixodoidea</taxon>
        <taxon>Ixodidae</taxon>
        <taxon>Ixodinae</taxon>
        <taxon>Ixodes</taxon>
    </lineage>
</organism>
<evidence type="ECO:0000313" key="2">
    <source>
        <dbReference type="EMBL" id="EEC18308.1"/>
    </source>
</evidence>
<dbReference type="InParanoid" id="B7QHI6"/>
<dbReference type="InterPro" id="IPR040369">
    <property type="entry name" value="ARMC9"/>
</dbReference>
<dbReference type="PANTHER" id="PTHR14881:SF4">
    <property type="entry name" value="LISH DOMAIN-CONTAINING PROTEIN ARMC9"/>
    <property type="match status" value="1"/>
</dbReference>
<dbReference type="VEuPathDB" id="VectorBase:ISCI014891"/>
<dbReference type="EMBL" id="ABJB010453252">
    <property type="status" value="NOT_ANNOTATED_CDS"/>
    <property type="molecule type" value="Genomic_DNA"/>
</dbReference>
<proteinExistence type="predicted"/>
<dbReference type="EMBL" id="ABJB010100257">
    <property type="status" value="NOT_ANNOTATED_CDS"/>
    <property type="molecule type" value="Genomic_DNA"/>
</dbReference>
<dbReference type="OrthoDB" id="6513354at2759"/>
<gene>
    <name evidence="2" type="ORF">IscW_ISCW014891</name>
</gene>
<accession>B7QHI6</accession>
<feature type="domain" description="ARMC9 CTLH-like" evidence="1">
    <location>
        <begin position="134"/>
        <end position="180"/>
    </location>
</feature>
<dbReference type="VEuPathDB" id="VectorBase:ISCW014891"/>
<evidence type="ECO:0000313" key="4">
    <source>
        <dbReference type="Proteomes" id="UP000001555"/>
    </source>
</evidence>
<dbReference type="GO" id="GO:0060271">
    <property type="term" value="P:cilium assembly"/>
    <property type="evidence" value="ECO:0007669"/>
    <property type="project" value="InterPro"/>
</dbReference>
<dbReference type="EnsemblMetazoa" id="ISCW014891-RA">
    <property type="protein sequence ID" value="ISCW014891-PA"/>
    <property type="gene ID" value="ISCW014891"/>
</dbReference>
<name>B7QHI6_IXOSC</name>
<dbReference type="InterPro" id="IPR056327">
    <property type="entry name" value="ARMC9_CTLH-like_dom"/>
</dbReference>
<dbReference type="EMBL" id="DS939631">
    <property type="protein sequence ID" value="EEC18308.1"/>
    <property type="molecule type" value="Genomic_DNA"/>
</dbReference>